<dbReference type="Pfam" id="PF06541">
    <property type="entry name" value="ABC_trans_CmpB"/>
    <property type="match status" value="1"/>
</dbReference>
<feature type="transmembrane region" description="Helical" evidence="1">
    <location>
        <begin position="106"/>
        <end position="128"/>
    </location>
</feature>
<feature type="transmembrane region" description="Helical" evidence="1">
    <location>
        <begin position="73"/>
        <end position="94"/>
    </location>
</feature>
<reference evidence="2" key="1">
    <citation type="submission" date="2015-09" db="EMBL/GenBank/DDBJ databases">
        <authorList>
            <consortium name="Pathogen Informatics"/>
        </authorList>
    </citation>
    <scope>NUCLEOTIDE SEQUENCE</scope>
    <source>
        <strain evidence="2">2789STDY5834896</strain>
    </source>
</reference>
<keyword evidence="1" id="KW-1133">Transmembrane helix</keyword>
<name>A0A1C6GA57_9FIRM</name>
<feature type="transmembrane region" description="Helical" evidence="1">
    <location>
        <begin position="43"/>
        <end position="61"/>
    </location>
</feature>
<gene>
    <name evidence="2" type="ORF">SAMEA3545359_00292</name>
</gene>
<protein>
    <submittedName>
        <fullName evidence="2">Predicted membrane protein</fullName>
    </submittedName>
</protein>
<evidence type="ECO:0000313" key="2">
    <source>
        <dbReference type="EMBL" id="SCJ42259.1"/>
    </source>
</evidence>
<organism evidence="2">
    <name type="scientific">uncultured Anaerotruncus sp</name>
    <dbReference type="NCBI Taxonomy" id="905011"/>
    <lineage>
        <taxon>Bacteria</taxon>
        <taxon>Bacillati</taxon>
        <taxon>Bacillota</taxon>
        <taxon>Clostridia</taxon>
        <taxon>Eubacteriales</taxon>
        <taxon>Oscillospiraceae</taxon>
        <taxon>Anaerotruncus</taxon>
        <taxon>environmental samples</taxon>
    </lineage>
</organism>
<keyword evidence="1" id="KW-0812">Transmembrane</keyword>
<dbReference type="InterPro" id="IPR010540">
    <property type="entry name" value="CmpB_TMEM229"/>
</dbReference>
<accession>A0A1C6GA57</accession>
<keyword evidence="1" id="KW-0472">Membrane</keyword>
<evidence type="ECO:0000256" key="1">
    <source>
        <dbReference type="SAM" id="Phobius"/>
    </source>
</evidence>
<feature type="transmembrane region" description="Helical" evidence="1">
    <location>
        <begin position="20"/>
        <end position="37"/>
    </location>
</feature>
<dbReference type="AlphaFoldDB" id="A0A1C6GA57"/>
<dbReference type="EMBL" id="FMHG01000001">
    <property type="protein sequence ID" value="SCJ42259.1"/>
    <property type="molecule type" value="Genomic_DNA"/>
</dbReference>
<sequence length="157" mass="17638">MGDDVREIEPRVKKKTRDDVKVFLIGCVGYSALEILWRGFTHWSMALTGGGCMVAIYELNCRHPQLPLWKKCLAGDGIITAAELAVGCVVNLWMDWHVWDYSDLPLNFLGQISLLYSCLWFLLCMPLCGMSRKLQQVFAGARSGRQAASRLEGQSHS</sequence>
<proteinExistence type="predicted"/>